<reference evidence="2" key="1">
    <citation type="submission" date="2015-12" db="EMBL/GenBank/DDBJ databases">
        <authorList>
            <person name="Shamseldin A."/>
            <person name="Moawad H."/>
            <person name="Abd El-Rahim W.M."/>
            <person name="Sadowsky M.J."/>
        </authorList>
    </citation>
    <scope>NUCLEOTIDE SEQUENCE [LARGE SCALE GENOMIC DNA]</scope>
    <source>
        <strain evidence="2">2538-88</strain>
    </source>
</reference>
<dbReference type="RefSeq" id="WP_061897962.1">
    <property type="nucleotide sequence ID" value="NZ_LOBR01000098.1"/>
</dbReference>
<protein>
    <submittedName>
        <fullName evidence="1">Uncharacterized protein</fullName>
    </submittedName>
</protein>
<evidence type="ECO:0000313" key="2">
    <source>
        <dbReference type="Proteomes" id="UP000075346"/>
    </source>
</evidence>
<proteinExistence type="predicted"/>
<gene>
    <name evidence="1" type="ORF">ATY37_20640</name>
</gene>
<dbReference type="Proteomes" id="UP000075346">
    <property type="component" value="Unassembled WGS sequence"/>
</dbReference>
<organism evidence="1 2">
    <name type="scientific">Vibrio cidicii</name>
    <dbReference type="NCBI Taxonomy" id="1763883"/>
    <lineage>
        <taxon>Bacteria</taxon>
        <taxon>Pseudomonadati</taxon>
        <taxon>Pseudomonadota</taxon>
        <taxon>Gammaproteobacteria</taxon>
        <taxon>Vibrionales</taxon>
        <taxon>Vibrionaceae</taxon>
        <taxon>Vibrio</taxon>
    </lineage>
</organism>
<accession>A0A151KTM1</accession>
<sequence length="148" mass="17555">MTNDLQLLALYENRKLIITLNYRIHGDVCGFSPSYVYAVANDLYPIFQAVHIPEENMIDPYYDCYRISESDISEVLNYIDAEWLENRLYSFYDLETHFGGRGQRGKLITILRYAYLDERFDETLWAKMMEWAPSEAKSIVRDLAEWEI</sequence>
<name>A0A151KTM1_9VIBR</name>
<dbReference type="EMBL" id="LOBR01000098">
    <property type="protein sequence ID" value="KYN82588.1"/>
    <property type="molecule type" value="Genomic_DNA"/>
</dbReference>
<dbReference type="AlphaFoldDB" id="A0A151KTM1"/>
<comment type="caution">
    <text evidence="1">The sequence shown here is derived from an EMBL/GenBank/DDBJ whole genome shotgun (WGS) entry which is preliminary data.</text>
</comment>
<evidence type="ECO:0000313" key="1">
    <source>
        <dbReference type="EMBL" id="KYN82588.1"/>
    </source>
</evidence>